<organism evidence="1">
    <name type="scientific">Arundo donax</name>
    <name type="common">Giant reed</name>
    <name type="synonym">Donax arundinaceus</name>
    <dbReference type="NCBI Taxonomy" id="35708"/>
    <lineage>
        <taxon>Eukaryota</taxon>
        <taxon>Viridiplantae</taxon>
        <taxon>Streptophyta</taxon>
        <taxon>Embryophyta</taxon>
        <taxon>Tracheophyta</taxon>
        <taxon>Spermatophyta</taxon>
        <taxon>Magnoliopsida</taxon>
        <taxon>Liliopsida</taxon>
        <taxon>Poales</taxon>
        <taxon>Poaceae</taxon>
        <taxon>PACMAD clade</taxon>
        <taxon>Arundinoideae</taxon>
        <taxon>Arundineae</taxon>
        <taxon>Arundo</taxon>
    </lineage>
</organism>
<dbReference type="EMBL" id="GBRH01238489">
    <property type="protein sequence ID" value="JAD59406.1"/>
    <property type="molecule type" value="Transcribed_RNA"/>
</dbReference>
<dbReference type="AlphaFoldDB" id="A0A0A9B7U2"/>
<proteinExistence type="predicted"/>
<evidence type="ECO:0000313" key="1">
    <source>
        <dbReference type="EMBL" id="JAD59406.1"/>
    </source>
</evidence>
<protein>
    <submittedName>
        <fullName evidence="1">Uncharacterized protein</fullName>
    </submittedName>
</protein>
<reference evidence="1" key="2">
    <citation type="journal article" date="2015" name="Data Brief">
        <title>Shoot transcriptome of the giant reed, Arundo donax.</title>
        <authorList>
            <person name="Barrero R.A."/>
            <person name="Guerrero F.D."/>
            <person name="Moolhuijzen P."/>
            <person name="Goolsby J.A."/>
            <person name="Tidwell J."/>
            <person name="Bellgard S.E."/>
            <person name="Bellgard M.I."/>
        </authorList>
    </citation>
    <scope>NUCLEOTIDE SEQUENCE</scope>
    <source>
        <tissue evidence="1">Shoot tissue taken approximately 20 cm above the soil surface</tissue>
    </source>
</reference>
<accession>A0A0A9B7U2</accession>
<reference evidence="1" key="1">
    <citation type="submission" date="2014-09" db="EMBL/GenBank/DDBJ databases">
        <authorList>
            <person name="Magalhaes I.L.F."/>
            <person name="Oliveira U."/>
            <person name="Santos F.R."/>
            <person name="Vidigal T.H.D.A."/>
            <person name="Brescovit A.D."/>
            <person name="Santos A.J."/>
        </authorList>
    </citation>
    <scope>NUCLEOTIDE SEQUENCE</scope>
    <source>
        <tissue evidence="1">Shoot tissue taken approximately 20 cm above the soil surface</tissue>
    </source>
</reference>
<name>A0A0A9B7U2_ARUDO</name>
<sequence>MHLVSNRHYGYIVFNVDLSPSALSFVLVSLQVLES</sequence>